<evidence type="ECO:0000313" key="2">
    <source>
        <dbReference type="EMBL" id="EHL01120.1"/>
    </source>
</evidence>
<keyword evidence="3" id="KW-1185">Reference proteome</keyword>
<dbReference type="InParanoid" id="H0EJS9"/>
<evidence type="ECO:0000256" key="1">
    <source>
        <dbReference type="SAM" id="SignalP"/>
    </source>
</evidence>
<feature type="signal peptide" evidence="1">
    <location>
        <begin position="1"/>
        <end position="18"/>
    </location>
</feature>
<proteinExistence type="predicted"/>
<evidence type="ECO:0000313" key="3">
    <source>
        <dbReference type="Proteomes" id="UP000005446"/>
    </source>
</evidence>
<dbReference type="Proteomes" id="UP000005446">
    <property type="component" value="Unassembled WGS sequence"/>
</dbReference>
<sequence length="111" mass="12450">MKVTFVATLLALANLASAQLDGIPACACQLHVRCWVLRNFRAYCGFRQWYKRSIVSSLIGQLSRVIGHEFGSFGNRNIGGTKSSRGWSWYTRRIGGRCCAVVRMGWSDVMD</sequence>
<protein>
    <submittedName>
        <fullName evidence="2">Uncharacterized protein</fullName>
    </submittedName>
</protein>
<dbReference type="HOGENOM" id="CLU_2158670_0_0_1"/>
<accession>H0EJS9</accession>
<dbReference type="EMBL" id="AGUE01000060">
    <property type="protein sequence ID" value="EHL01120.1"/>
    <property type="molecule type" value="Genomic_DNA"/>
</dbReference>
<organism evidence="2 3">
    <name type="scientific">Glarea lozoyensis (strain ATCC 74030 / MF5533)</name>
    <dbReference type="NCBI Taxonomy" id="1104152"/>
    <lineage>
        <taxon>Eukaryota</taxon>
        <taxon>Fungi</taxon>
        <taxon>Dikarya</taxon>
        <taxon>Ascomycota</taxon>
        <taxon>Pezizomycotina</taxon>
        <taxon>Leotiomycetes</taxon>
        <taxon>Helotiales</taxon>
        <taxon>Helotiaceae</taxon>
        <taxon>Glarea</taxon>
    </lineage>
</organism>
<comment type="caution">
    <text evidence="2">The sequence shown here is derived from an EMBL/GenBank/DDBJ whole genome shotgun (WGS) entry which is preliminary data.</text>
</comment>
<gene>
    <name evidence="2" type="ORF">M7I_2809</name>
</gene>
<reference evidence="2 3" key="1">
    <citation type="journal article" date="2012" name="Eukaryot. Cell">
        <title>Genome sequence of the fungus Glarea lozoyensis: the first genome sequence of a species from the Helotiaceae family.</title>
        <authorList>
            <person name="Youssar L."/>
            <person name="Gruening B.A."/>
            <person name="Erxleben A."/>
            <person name="Guenther S."/>
            <person name="Huettel W."/>
        </authorList>
    </citation>
    <scope>NUCLEOTIDE SEQUENCE [LARGE SCALE GENOMIC DNA]</scope>
    <source>
        <strain evidence="3">ATCC 74030 / MF5533</strain>
    </source>
</reference>
<feature type="chain" id="PRO_5003532131" evidence="1">
    <location>
        <begin position="19"/>
        <end position="111"/>
    </location>
</feature>
<keyword evidence="1" id="KW-0732">Signal</keyword>
<name>H0EJS9_GLAL7</name>
<dbReference type="AlphaFoldDB" id="H0EJS9"/>